<sequence length="67" mass="7915">MEKKVFVQEVTRIRKKIEQEFPGDPALQEVHIARKIISKEAEIEGMSLGKYIRFLELKREKLEKQSS</sequence>
<dbReference type="AlphaFoldDB" id="X1ANJ5"/>
<gene>
    <name evidence="1" type="ORF">S01H4_34033</name>
</gene>
<reference evidence="1" key="1">
    <citation type="journal article" date="2014" name="Front. Microbiol.">
        <title>High frequency of phylogenetically diverse reductive dehalogenase-homologous genes in deep subseafloor sedimentary metagenomes.</title>
        <authorList>
            <person name="Kawai M."/>
            <person name="Futagami T."/>
            <person name="Toyoda A."/>
            <person name="Takaki Y."/>
            <person name="Nishi S."/>
            <person name="Hori S."/>
            <person name="Arai W."/>
            <person name="Tsubouchi T."/>
            <person name="Morono Y."/>
            <person name="Uchiyama I."/>
            <person name="Ito T."/>
            <person name="Fujiyama A."/>
            <person name="Inagaki F."/>
            <person name="Takami H."/>
        </authorList>
    </citation>
    <scope>NUCLEOTIDE SEQUENCE</scope>
    <source>
        <strain evidence="1">Expedition CK06-06</strain>
    </source>
</reference>
<evidence type="ECO:0000313" key="1">
    <source>
        <dbReference type="EMBL" id="GAG84335.1"/>
    </source>
</evidence>
<organism evidence="1">
    <name type="scientific">marine sediment metagenome</name>
    <dbReference type="NCBI Taxonomy" id="412755"/>
    <lineage>
        <taxon>unclassified sequences</taxon>
        <taxon>metagenomes</taxon>
        <taxon>ecological metagenomes</taxon>
    </lineage>
</organism>
<accession>X1ANJ5</accession>
<name>X1ANJ5_9ZZZZ</name>
<dbReference type="EMBL" id="BART01017976">
    <property type="protein sequence ID" value="GAG84335.1"/>
    <property type="molecule type" value="Genomic_DNA"/>
</dbReference>
<comment type="caution">
    <text evidence="1">The sequence shown here is derived from an EMBL/GenBank/DDBJ whole genome shotgun (WGS) entry which is preliminary data.</text>
</comment>
<proteinExistence type="predicted"/>
<protein>
    <submittedName>
        <fullName evidence="1">Uncharacterized protein</fullName>
    </submittedName>
</protein>